<reference evidence="9" key="1">
    <citation type="submission" date="2020-10" db="EMBL/GenBank/DDBJ databases">
        <title>Taxonomic study of unclassified bacteria belonging to the class Ktedonobacteria.</title>
        <authorList>
            <person name="Yabe S."/>
            <person name="Wang C.M."/>
            <person name="Zheng Y."/>
            <person name="Sakai Y."/>
            <person name="Cavaletti L."/>
            <person name="Monciardini P."/>
            <person name="Donadio S."/>
        </authorList>
    </citation>
    <scope>NUCLEOTIDE SEQUENCE</scope>
    <source>
        <strain evidence="9">SOSP1-1</strain>
    </source>
</reference>
<dbReference type="GO" id="GO:0003677">
    <property type="term" value="F:DNA binding"/>
    <property type="evidence" value="ECO:0007669"/>
    <property type="project" value="InterPro"/>
</dbReference>
<dbReference type="InterPro" id="IPR039418">
    <property type="entry name" value="LexA-like"/>
</dbReference>
<accession>A0A8J3HYG1</accession>
<evidence type="ECO:0000256" key="3">
    <source>
        <dbReference type="ARBA" id="ARBA00022801"/>
    </source>
</evidence>
<keyword evidence="4 7" id="KW-0068">Autocatalytic cleavage</keyword>
<evidence type="ECO:0000313" key="9">
    <source>
        <dbReference type="EMBL" id="GHO46049.1"/>
    </source>
</evidence>
<dbReference type="Pfam" id="PF00717">
    <property type="entry name" value="Peptidase_S24"/>
    <property type="match status" value="1"/>
</dbReference>
<feature type="domain" description="Peptidase S24/S26A/S26B/S26C" evidence="8">
    <location>
        <begin position="6"/>
        <end position="120"/>
    </location>
</feature>
<name>A0A8J3HYG1_9CHLR</name>
<keyword evidence="5" id="KW-0234">DNA repair</keyword>
<dbReference type="InterPro" id="IPR050077">
    <property type="entry name" value="LexA_repressor"/>
</dbReference>
<keyword evidence="6" id="KW-0742">SOS response</keyword>
<dbReference type="InterPro" id="IPR015927">
    <property type="entry name" value="Peptidase_S24_S26A/B/C"/>
</dbReference>
<dbReference type="GO" id="GO:0006281">
    <property type="term" value="P:DNA repair"/>
    <property type="evidence" value="ECO:0007669"/>
    <property type="project" value="UniProtKB-KW"/>
</dbReference>
<dbReference type="GO" id="GO:0016787">
    <property type="term" value="F:hydrolase activity"/>
    <property type="evidence" value="ECO:0007669"/>
    <property type="project" value="UniProtKB-KW"/>
</dbReference>
<dbReference type="PANTHER" id="PTHR33516">
    <property type="entry name" value="LEXA REPRESSOR"/>
    <property type="match status" value="1"/>
</dbReference>
<evidence type="ECO:0000256" key="4">
    <source>
        <dbReference type="ARBA" id="ARBA00022813"/>
    </source>
</evidence>
<dbReference type="PANTHER" id="PTHR33516:SF2">
    <property type="entry name" value="LEXA REPRESSOR-RELATED"/>
    <property type="match status" value="1"/>
</dbReference>
<sequence length="146" mass="16379">MLCLYIGEVGGGFPSPAEGWRERALDIHDLLQEHREATFYMVVRGDSMQGAGIIDGDLVVVDRALKAHHESIIIALVNDGFLVKRYTQQKDGTVILCSAHPRFPPLPITPQMTFEVWGVVTYVVRSLRPGVSLRARLRGWIRRGEL</sequence>
<evidence type="ECO:0000256" key="7">
    <source>
        <dbReference type="RuleBase" id="RU003991"/>
    </source>
</evidence>
<dbReference type="InterPro" id="IPR006197">
    <property type="entry name" value="Peptidase_S24_LexA"/>
</dbReference>
<evidence type="ECO:0000259" key="8">
    <source>
        <dbReference type="Pfam" id="PF00717"/>
    </source>
</evidence>
<dbReference type="Proteomes" id="UP000612362">
    <property type="component" value="Unassembled WGS sequence"/>
</dbReference>
<evidence type="ECO:0000256" key="1">
    <source>
        <dbReference type="ARBA" id="ARBA00007484"/>
    </source>
</evidence>
<dbReference type="PRINTS" id="PR00726">
    <property type="entry name" value="LEXASERPTASE"/>
</dbReference>
<evidence type="ECO:0000256" key="5">
    <source>
        <dbReference type="ARBA" id="ARBA00023204"/>
    </source>
</evidence>
<evidence type="ECO:0000256" key="2">
    <source>
        <dbReference type="ARBA" id="ARBA00022763"/>
    </source>
</evidence>
<organism evidence="9 10">
    <name type="scientific">Ktedonospora formicarum</name>
    <dbReference type="NCBI Taxonomy" id="2778364"/>
    <lineage>
        <taxon>Bacteria</taxon>
        <taxon>Bacillati</taxon>
        <taxon>Chloroflexota</taxon>
        <taxon>Ktedonobacteria</taxon>
        <taxon>Ktedonobacterales</taxon>
        <taxon>Ktedonobacteraceae</taxon>
        <taxon>Ktedonospora</taxon>
    </lineage>
</organism>
<evidence type="ECO:0000313" key="10">
    <source>
        <dbReference type="Proteomes" id="UP000612362"/>
    </source>
</evidence>
<keyword evidence="10" id="KW-1185">Reference proteome</keyword>
<comment type="caution">
    <text evidence="9">The sequence shown here is derived from an EMBL/GenBank/DDBJ whole genome shotgun (WGS) entry which is preliminary data.</text>
</comment>
<evidence type="ECO:0000256" key="6">
    <source>
        <dbReference type="ARBA" id="ARBA00023236"/>
    </source>
</evidence>
<keyword evidence="3 7" id="KW-0378">Hydrolase</keyword>
<dbReference type="RefSeq" id="WP_220195452.1">
    <property type="nucleotide sequence ID" value="NZ_BNJF01000002.1"/>
</dbReference>
<dbReference type="AlphaFoldDB" id="A0A8J3HYG1"/>
<dbReference type="SUPFAM" id="SSF51306">
    <property type="entry name" value="LexA/Signal peptidase"/>
    <property type="match status" value="1"/>
</dbReference>
<proteinExistence type="inferred from homology"/>
<gene>
    <name evidence="9" type="primary">umuD</name>
    <name evidence="9" type="ORF">KSX_42120</name>
</gene>
<dbReference type="NCBIfam" id="NF007621">
    <property type="entry name" value="PRK10276.1"/>
    <property type="match status" value="1"/>
</dbReference>
<dbReference type="InterPro" id="IPR036286">
    <property type="entry name" value="LexA/Signal_pep-like_sf"/>
</dbReference>
<protein>
    <submittedName>
        <fullName evidence="9">UmuD protein</fullName>
    </submittedName>
</protein>
<comment type="similarity">
    <text evidence="1 7">Belongs to the peptidase S24 family.</text>
</comment>
<dbReference type="EMBL" id="BNJF01000002">
    <property type="protein sequence ID" value="GHO46049.1"/>
    <property type="molecule type" value="Genomic_DNA"/>
</dbReference>
<keyword evidence="2" id="KW-0227">DNA damage</keyword>
<dbReference type="GO" id="GO:0006355">
    <property type="term" value="P:regulation of DNA-templated transcription"/>
    <property type="evidence" value="ECO:0007669"/>
    <property type="project" value="InterPro"/>
</dbReference>
<dbReference type="Gene3D" id="2.10.109.10">
    <property type="entry name" value="Umud Fragment, subunit A"/>
    <property type="match status" value="1"/>
</dbReference>
<dbReference type="CDD" id="cd06529">
    <property type="entry name" value="S24_LexA-like"/>
    <property type="match status" value="1"/>
</dbReference>
<dbReference type="GO" id="GO:0009432">
    <property type="term" value="P:SOS response"/>
    <property type="evidence" value="ECO:0007669"/>
    <property type="project" value="UniProtKB-KW"/>
</dbReference>